<evidence type="ECO:0000256" key="3">
    <source>
        <dbReference type="ARBA" id="ARBA00023134"/>
    </source>
</evidence>
<keyword evidence="3" id="KW-0342">GTP-binding</keyword>
<dbReference type="SUPFAM" id="SSF52540">
    <property type="entry name" value="P-loop containing nucleoside triphosphate hydrolases"/>
    <property type="match status" value="1"/>
</dbReference>
<dbReference type="Ensembl" id="ENSCCRT00010111294.1">
    <property type="protein sequence ID" value="ENSCCRP00010100302.1"/>
    <property type="gene ID" value="ENSCCRG00010044016.1"/>
</dbReference>
<proteinExistence type="inferred from homology"/>
<name>A0A8C1P9Z3_CYPCA</name>
<evidence type="ECO:0000313" key="5">
    <source>
        <dbReference type="Ensembl" id="ENSCCRP00010100302.1"/>
    </source>
</evidence>
<dbReference type="Proteomes" id="UP000694427">
    <property type="component" value="Unplaced"/>
</dbReference>
<sequence>TDIKVGGHLHFNHPRSKIMILHIPCQNSSQLLQFFHIITDLRIVLLGKTGSGKSASGNTVLGRDEFTVKNSLMSASVTCEKKEAIVDGQSVSVTDCPGLFDTSISNKELQTLIEKCIDLSAPGPHVFLLVLRLGVQFTEEEKNAVKWIQENFGEHAVKYTIILFTHADELDGKPVELYISKSTELQQLIQTCYGRYHSFNNEERDNRDQVTELHFLFLYSL</sequence>
<evidence type="ECO:0000313" key="6">
    <source>
        <dbReference type="Proteomes" id="UP000694427"/>
    </source>
</evidence>
<reference evidence="5" key="1">
    <citation type="submission" date="2025-08" db="UniProtKB">
        <authorList>
            <consortium name="Ensembl"/>
        </authorList>
    </citation>
    <scope>IDENTIFICATION</scope>
</reference>
<reference evidence="5" key="2">
    <citation type="submission" date="2025-09" db="UniProtKB">
        <authorList>
            <consortium name="Ensembl"/>
        </authorList>
    </citation>
    <scope>IDENTIFICATION</scope>
</reference>
<dbReference type="FunFam" id="3.40.50.300:FF:000366">
    <property type="entry name" value="GTPase, IMAP family member 2"/>
    <property type="match status" value="1"/>
</dbReference>
<dbReference type="PROSITE" id="PS51720">
    <property type="entry name" value="G_AIG1"/>
    <property type="match status" value="1"/>
</dbReference>
<evidence type="ECO:0000256" key="1">
    <source>
        <dbReference type="ARBA" id="ARBA00008535"/>
    </source>
</evidence>
<organism evidence="5 6">
    <name type="scientific">Cyprinus carpio</name>
    <name type="common">Common carp</name>
    <dbReference type="NCBI Taxonomy" id="7962"/>
    <lineage>
        <taxon>Eukaryota</taxon>
        <taxon>Metazoa</taxon>
        <taxon>Chordata</taxon>
        <taxon>Craniata</taxon>
        <taxon>Vertebrata</taxon>
        <taxon>Euteleostomi</taxon>
        <taxon>Actinopterygii</taxon>
        <taxon>Neopterygii</taxon>
        <taxon>Teleostei</taxon>
        <taxon>Ostariophysi</taxon>
        <taxon>Cypriniformes</taxon>
        <taxon>Cyprinidae</taxon>
        <taxon>Cyprininae</taxon>
        <taxon>Cyprinus</taxon>
    </lineage>
</organism>
<keyword evidence="6" id="KW-1185">Reference proteome</keyword>
<accession>A0A8C1P9Z3</accession>
<dbReference type="GO" id="GO:0005525">
    <property type="term" value="F:GTP binding"/>
    <property type="evidence" value="ECO:0007669"/>
    <property type="project" value="UniProtKB-KW"/>
</dbReference>
<protein>
    <recommendedName>
        <fullName evidence="4">AIG1-type G domain-containing protein</fullName>
    </recommendedName>
</protein>
<keyword evidence="2" id="KW-0547">Nucleotide-binding</keyword>
<feature type="domain" description="AIG1-type G" evidence="4">
    <location>
        <begin position="38"/>
        <end position="221"/>
    </location>
</feature>
<dbReference type="Pfam" id="PF04548">
    <property type="entry name" value="AIG1"/>
    <property type="match status" value="1"/>
</dbReference>
<comment type="similarity">
    <text evidence="1">Belongs to the TRAFAC class TrmE-Era-EngA-EngB-Septin-like GTPase superfamily. AIG1/Toc34/Toc159-like paraseptin GTPase family. IAN subfamily.</text>
</comment>
<dbReference type="Gene3D" id="3.40.50.300">
    <property type="entry name" value="P-loop containing nucleotide triphosphate hydrolases"/>
    <property type="match status" value="1"/>
</dbReference>
<dbReference type="PANTHER" id="PTHR10903:SF188">
    <property type="entry name" value="GTPASE IMAP FAMILY MEMBER 2-LIKE-RELATED"/>
    <property type="match status" value="1"/>
</dbReference>
<evidence type="ECO:0000259" key="4">
    <source>
        <dbReference type="PROSITE" id="PS51720"/>
    </source>
</evidence>
<dbReference type="CDD" id="cd01852">
    <property type="entry name" value="AIG1"/>
    <property type="match status" value="1"/>
</dbReference>
<dbReference type="InterPro" id="IPR045058">
    <property type="entry name" value="GIMA/IAN/Toc"/>
</dbReference>
<dbReference type="PANTHER" id="PTHR10903">
    <property type="entry name" value="GTPASE, IMAP FAMILY MEMBER-RELATED"/>
    <property type="match status" value="1"/>
</dbReference>
<dbReference type="InterPro" id="IPR027417">
    <property type="entry name" value="P-loop_NTPase"/>
</dbReference>
<dbReference type="InterPro" id="IPR006703">
    <property type="entry name" value="G_AIG1"/>
</dbReference>
<dbReference type="AlphaFoldDB" id="A0A8C1P9Z3"/>
<evidence type="ECO:0000256" key="2">
    <source>
        <dbReference type="ARBA" id="ARBA00022741"/>
    </source>
</evidence>